<dbReference type="Pfam" id="PF01116">
    <property type="entry name" value="F_bP_aldolase"/>
    <property type="match status" value="1"/>
</dbReference>
<dbReference type="Gene3D" id="3.20.20.70">
    <property type="entry name" value="Aldolase class I"/>
    <property type="match status" value="1"/>
</dbReference>
<dbReference type="GeneID" id="64406077"/>
<keyword evidence="5" id="KW-1185">Reference proteome</keyword>
<feature type="binding site" evidence="3">
    <location>
        <position position="206"/>
    </location>
    <ligand>
        <name>Zn(2+)</name>
        <dbReference type="ChEBI" id="CHEBI:29105"/>
        <label>1</label>
        <note>catalytic</note>
    </ligand>
</feature>
<feature type="binding site" evidence="3">
    <location>
        <position position="133"/>
    </location>
    <ligand>
        <name>Zn(2+)</name>
        <dbReference type="ChEBI" id="CHEBI:29105"/>
        <label>2</label>
    </ligand>
</feature>
<dbReference type="PANTHER" id="PTHR30304:SF0">
    <property type="entry name" value="D-TAGATOSE-1,6-BISPHOSPHATE ALDOLASE SUBUNIT GATY-RELATED"/>
    <property type="match status" value="1"/>
</dbReference>
<dbReference type="EC" id="4.1.2.13" evidence="4"/>
<accession>A0A3S4W5L5</accession>
<dbReference type="AlphaFoldDB" id="A0A3S4W5L5"/>
<dbReference type="PANTHER" id="PTHR30304">
    <property type="entry name" value="D-TAGATOSE-1,6-BISPHOSPHATE ALDOLASE"/>
    <property type="match status" value="1"/>
</dbReference>
<evidence type="ECO:0000256" key="1">
    <source>
        <dbReference type="PIRSR" id="PIRSR001359-1"/>
    </source>
</evidence>
<evidence type="ECO:0000313" key="5">
    <source>
        <dbReference type="Proteomes" id="UP000273044"/>
    </source>
</evidence>
<reference evidence="4 5" key="1">
    <citation type="submission" date="2018-12" db="EMBL/GenBank/DDBJ databases">
        <authorList>
            <consortium name="Pathogen Informatics"/>
        </authorList>
    </citation>
    <scope>NUCLEOTIDE SEQUENCE [LARGE SCALE GENOMIC DNA]</scope>
    <source>
        <strain evidence="4 5">NCTC12967</strain>
    </source>
</reference>
<feature type="binding site" evidence="3">
    <location>
        <position position="103"/>
    </location>
    <ligand>
        <name>Zn(2+)</name>
        <dbReference type="ChEBI" id="CHEBI:29105"/>
        <label>2</label>
    </ligand>
</feature>
<dbReference type="Proteomes" id="UP000273044">
    <property type="component" value="Chromosome"/>
</dbReference>
<gene>
    <name evidence="4" type="primary">fba_1</name>
    <name evidence="4" type="ORF">NCTC12967_00581</name>
</gene>
<dbReference type="CDD" id="cd00947">
    <property type="entry name" value="TBP_aldolase_IIB"/>
    <property type="match status" value="1"/>
</dbReference>
<dbReference type="EMBL" id="LR134406">
    <property type="protein sequence ID" value="VEH69314.1"/>
    <property type="molecule type" value="Genomic_DNA"/>
</dbReference>
<feature type="binding site" evidence="2">
    <location>
        <begin position="228"/>
        <end position="231"/>
    </location>
    <ligand>
        <name>dihydroxyacetone phosphate</name>
        <dbReference type="ChEBI" id="CHEBI:57642"/>
    </ligand>
</feature>
<dbReference type="PIRSF" id="PIRSF001359">
    <property type="entry name" value="F_bP_aldolase_II"/>
    <property type="match status" value="1"/>
</dbReference>
<feature type="binding site" evidence="2">
    <location>
        <begin position="207"/>
        <end position="209"/>
    </location>
    <ligand>
        <name>dihydroxyacetone phosphate</name>
        <dbReference type="ChEBI" id="CHEBI:57642"/>
    </ligand>
</feature>
<dbReference type="InterPro" id="IPR000771">
    <property type="entry name" value="FBA_II"/>
</dbReference>
<dbReference type="InterPro" id="IPR050246">
    <property type="entry name" value="Class_II_FBP_aldolase"/>
</dbReference>
<dbReference type="RefSeq" id="WP_061788257.1">
    <property type="nucleotide sequence ID" value="NZ_CAJZDL010000018.1"/>
</dbReference>
<protein>
    <submittedName>
        <fullName evidence="4">Fructose-bisphosphate aldolase</fullName>
        <ecNumber evidence="4">4.1.2.13</ecNumber>
    </submittedName>
</protein>
<dbReference type="GO" id="GO:0005975">
    <property type="term" value="P:carbohydrate metabolic process"/>
    <property type="evidence" value="ECO:0007669"/>
    <property type="project" value="InterPro"/>
</dbReference>
<evidence type="ECO:0000256" key="3">
    <source>
        <dbReference type="PIRSR" id="PIRSR001359-3"/>
    </source>
</evidence>
<evidence type="ECO:0000256" key="2">
    <source>
        <dbReference type="PIRSR" id="PIRSR001359-2"/>
    </source>
</evidence>
<dbReference type="InterPro" id="IPR013785">
    <property type="entry name" value="Aldolase_TIM"/>
</dbReference>
<dbReference type="GO" id="GO:0008270">
    <property type="term" value="F:zinc ion binding"/>
    <property type="evidence" value="ECO:0007669"/>
    <property type="project" value="InterPro"/>
</dbReference>
<organism evidence="4 5">
    <name type="scientific">Arachnia propionica</name>
    <dbReference type="NCBI Taxonomy" id="1750"/>
    <lineage>
        <taxon>Bacteria</taxon>
        <taxon>Bacillati</taxon>
        <taxon>Actinomycetota</taxon>
        <taxon>Actinomycetes</taxon>
        <taxon>Propionibacteriales</taxon>
        <taxon>Propionibacteriaceae</taxon>
        <taxon>Arachnia</taxon>
    </lineage>
</organism>
<sequence>MRTSTKSIVHAAQDGGYAVGAFNIFDGLTLRAVVRAAGEKRSPAIVQVSARTAKALGPRFLARMFEELAAGSDVPLSLHLDHCPDLELTRAVIDAGWSSVLFDASHLELAEAAEQTARVVSWAHPNGVDVESEIENIVGVEDGVGSDALAHSYADEELVRVARETGVDLLAPHLGTAHGQYKLPPVLLPQRVSHLRRLTDLPIVLHGGTGLKPEEFRSFISAGVSKINVSTAVKHAYLDAMEESLGSAREAGRREPLPILGEVERRVADTVASFLELFGSAGRAGGER</sequence>
<feature type="active site" description="Proton donor" evidence="1">
    <location>
        <position position="81"/>
    </location>
</feature>
<keyword evidence="3" id="KW-0862">Zinc</keyword>
<comment type="cofactor">
    <cofactor evidence="3">
        <name>Zn(2+)</name>
        <dbReference type="ChEBI" id="CHEBI:29105"/>
    </cofactor>
    <text evidence="3">Binds 2 Zn(2+) ions per subunit. One is catalytic and the other provides a structural contribution.</text>
</comment>
<name>A0A3S4W5L5_9ACTN</name>
<feature type="binding site" evidence="3">
    <location>
        <position position="178"/>
    </location>
    <ligand>
        <name>Zn(2+)</name>
        <dbReference type="ChEBI" id="CHEBI:29105"/>
        <label>1</label>
        <note>catalytic</note>
    </ligand>
</feature>
<keyword evidence="3" id="KW-0479">Metal-binding</keyword>
<evidence type="ECO:0000313" key="4">
    <source>
        <dbReference type="EMBL" id="VEH69314.1"/>
    </source>
</evidence>
<dbReference type="SUPFAM" id="SSF51569">
    <property type="entry name" value="Aldolase"/>
    <property type="match status" value="1"/>
</dbReference>
<dbReference type="GO" id="GO:0004332">
    <property type="term" value="F:fructose-bisphosphate aldolase activity"/>
    <property type="evidence" value="ECO:0007669"/>
    <property type="project" value="UniProtKB-EC"/>
</dbReference>
<feature type="binding site" evidence="3">
    <location>
        <position position="82"/>
    </location>
    <ligand>
        <name>Zn(2+)</name>
        <dbReference type="ChEBI" id="CHEBI:29105"/>
        <label>1</label>
        <note>catalytic</note>
    </ligand>
</feature>
<proteinExistence type="predicted"/>
<feature type="binding site" evidence="2">
    <location>
        <position position="179"/>
    </location>
    <ligand>
        <name>dihydroxyacetone phosphate</name>
        <dbReference type="ChEBI" id="CHEBI:57642"/>
    </ligand>
</feature>
<keyword evidence="4" id="KW-0456">Lyase</keyword>